<proteinExistence type="predicted"/>
<sequence length="158" mass="16749">MLHSSSPADVKTPDSRLIMTPPAAAQPKADVVGVLTDSLTTIVASTFPLPPSRPASPAPAPDLALAPADSTPTQSVASNCGASTASSKSRILVFLPPSHTDMDIKHVLDHTRNVFKDPTVTLDQLNLQFVDSTLRQASLSTMRKVIIVCICMKHGRDI</sequence>
<dbReference type="Proteomes" id="UP000193411">
    <property type="component" value="Unassembled WGS sequence"/>
</dbReference>
<evidence type="ECO:0000256" key="1">
    <source>
        <dbReference type="SAM" id="MobiDB-lite"/>
    </source>
</evidence>
<feature type="compositionally biased region" description="Low complexity" evidence="1">
    <location>
        <begin position="61"/>
        <end position="70"/>
    </location>
</feature>
<feature type="region of interest" description="Disordered" evidence="1">
    <location>
        <begin position="47"/>
        <end position="82"/>
    </location>
</feature>
<feature type="compositionally biased region" description="Pro residues" evidence="1">
    <location>
        <begin position="48"/>
        <end position="60"/>
    </location>
</feature>
<gene>
    <name evidence="2" type="ORF">BCR44DRAFT_1428610</name>
</gene>
<organism evidence="2 3">
    <name type="scientific">Catenaria anguillulae PL171</name>
    <dbReference type="NCBI Taxonomy" id="765915"/>
    <lineage>
        <taxon>Eukaryota</taxon>
        <taxon>Fungi</taxon>
        <taxon>Fungi incertae sedis</taxon>
        <taxon>Blastocladiomycota</taxon>
        <taxon>Blastocladiomycetes</taxon>
        <taxon>Blastocladiales</taxon>
        <taxon>Catenariaceae</taxon>
        <taxon>Catenaria</taxon>
    </lineage>
</organism>
<evidence type="ECO:0000313" key="3">
    <source>
        <dbReference type="Proteomes" id="UP000193411"/>
    </source>
</evidence>
<reference evidence="2 3" key="1">
    <citation type="submission" date="2016-07" db="EMBL/GenBank/DDBJ databases">
        <title>Pervasive Adenine N6-methylation of Active Genes in Fungi.</title>
        <authorList>
            <consortium name="DOE Joint Genome Institute"/>
            <person name="Mondo S.J."/>
            <person name="Dannebaum R.O."/>
            <person name="Kuo R.C."/>
            <person name="Labutti K."/>
            <person name="Haridas S."/>
            <person name="Kuo A."/>
            <person name="Salamov A."/>
            <person name="Ahrendt S.R."/>
            <person name="Lipzen A."/>
            <person name="Sullivan W."/>
            <person name="Andreopoulos W.B."/>
            <person name="Clum A."/>
            <person name="Lindquist E."/>
            <person name="Daum C."/>
            <person name="Ramamoorthy G.K."/>
            <person name="Gryganskyi A."/>
            <person name="Culley D."/>
            <person name="Magnuson J.K."/>
            <person name="James T.Y."/>
            <person name="O'Malley M.A."/>
            <person name="Stajich J.E."/>
            <person name="Spatafora J.W."/>
            <person name="Visel A."/>
            <person name="Grigoriev I.V."/>
        </authorList>
    </citation>
    <scope>NUCLEOTIDE SEQUENCE [LARGE SCALE GENOMIC DNA]</scope>
    <source>
        <strain evidence="2 3">PL171</strain>
    </source>
</reference>
<evidence type="ECO:0000313" key="2">
    <source>
        <dbReference type="EMBL" id="ORZ38619.1"/>
    </source>
</evidence>
<keyword evidence="3" id="KW-1185">Reference proteome</keyword>
<name>A0A1Y2HVS3_9FUNG</name>
<feature type="compositionally biased region" description="Polar residues" evidence="1">
    <location>
        <begin position="71"/>
        <end position="82"/>
    </location>
</feature>
<dbReference type="EMBL" id="MCFL01000008">
    <property type="protein sequence ID" value="ORZ38619.1"/>
    <property type="molecule type" value="Genomic_DNA"/>
</dbReference>
<comment type="caution">
    <text evidence="2">The sequence shown here is derived from an EMBL/GenBank/DDBJ whole genome shotgun (WGS) entry which is preliminary data.</text>
</comment>
<accession>A0A1Y2HVS3</accession>
<protein>
    <submittedName>
        <fullName evidence="2">Uncharacterized protein</fullName>
    </submittedName>
</protein>
<dbReference type="AlphaFoldDB" id="A0A1Y2HVS3"/>